<dbReference type="Proteomes" id="UP000078542">
    <property type="component" value="Unassembled WGS sequence"/>
</dbReference>
<dbReference type="STRING" id="456900.A0A151IJK7"/>
<gene>
    <name evidence="1" type="ORF">ALC62_05541</name>
</gene>
<dbReference type="PANTHER" id="PTHR46601:SF1">
    <property type="entry name" value="ADF-H DOMAIN-CONTAINING PROTEIN"/>
    <property type="match status" value="1"/>
</dbReference>
<reference evidence="1 2" key="1">
    <citation type="submission" date="2016-03" db="EMBL/GenBank/DDBJ databases">
        <title>Cyphomyrmex costatus WGS genome.</title>
        <authorList>
            <person name="Nygaard S."/>
            <person name="Hu H."/>
            <person name="Boomsma J."/>
            <person name="Zhang G."/>
        </authorList>
    </citation>
    <scope>NUCLEOTIDE SEQUENCE [LARGE SCALE GENOMIC DNA]</scope>
    <source>
        <strain evidence="1">MS0001</strain>
        <tissue evidence="1">Whole body</tissue>
    </source>
</reference>
<proteinExistence type="predicted"/>
<evidence type="ECO:0000313" key="2">
    <source>
        <dbReference type="Proteomes" id="UP000078542"/>
    </source>
</evidence>
<dbReference type="PANTHER" id="PTHR46601">
    <property type="entry name" value="ULP_PROTEASE DOMAIN-CONTAINING PROTEIN"/>
    <property type="match status" value="1"/>
</dbReference>
<evidence type="ECO:0000313" key="1">
    <source>
        <dbReference type="EMBL" id="KYN03606.1"/>
    </source>
</evidence>
<accession>A0A151IJK7</accession>
<sequence>MASRKRKSSGTAIQMDRCANPFKVAGHRGKSLRKMSTDMLQKFGISDKNLKICSQCRNRFYENRKTSCNDDTRIEISDLSKENNSEFDCDTGVSPTKKSHFSREQELEELLNGLKEGFRSLPIDDPLRLSILTVAPKCWSIRQVAEEFGTSKSMTERAKHLRETEGILATQAVKKGKKLSDVIVDKIIEWFESDVNSRIIANKKDTVSGKINGKKEKKQKRLLLCDIRSLHRQFTSANPDIAISFSKFAELRPKRCVLAGAKGTHSVCVCTTHENFQSMIYASDLQGLTKESEIPIKDCNDCFKFVLCKNPLPECYLGKCTSCFHFDNFSTYITDIFEQKGVQEIIFSTWQTVDRCMLKKECLVMEDFVSELCDCLKKLVPHHFISKTQAEYVSQRKDNLSENEVLVQCDFSENYAYVAQDAAQAFHYNNSQCTVHPAIAYFKSGTKLKYCSFIALSESTTHDTASVYIFQTFLIPEIKKVVPNVRKIIYVTDGAKQHYKNKYQMCNLVHHEEDFGIEAEWHTHATAHGKGACDGIGATFKREATRASLQVKPTEALLTPESLFGWAKTKFESIKIFYYSSVAHKKMQSHLNKRFVGAPAVKNIQSSHGFIVAPNKSLQVLQYSSAIIPTTIVSYK</sequence>
<organism evidence="1 2">
    <name type="scientific">Cyphomyrmex costatus</name>
    <dbReference type="NCBI Taxonomy" id="456900"/>
    <lineage>
        <taxon>Eukaryota</taxon>
        <taxon>Metazoa</taxon>
        <taxon>Ecdysozoa</taxon>
        <taxon>Arthropoda</taxon>
        <taxon>Hexapoda</taxon>
        <taxon>Insecta</taxon>
        <taxon>Pterygota</taxon>
        <taxon>Neoptera</taxon>
        <taxon>Endopterygota</taxon>
        <taxon>Hymenoptera</taxon>
        <taxon>Apocrita</taxon>
        <taxon>Aculeata</taxon>
        <taxon>Formicoidea</taxon>
        <taxon>Formicidae</taxon>
        <taxon>Myrmicinae</taxon>
        <taxon>Cyphomyrmex</taxon>
    </lineage>
</organism>
<protein>
    <submittedName>
        <fullName evidence="1">Uncharacterized protein</fullName>
    </submittedName>
</protein>
<dbReference type="EMBL" id="KQ977307">
    <property type="protein sequence ID" value="KYN03606.1"/>
    <property type="molecule type" value="Genomic_DNA"/>
</dbReference>
<keyword evidence="2" id="KW-1185">Reference proteome</keyword>
<dbReference type="AlphaFoldDB" id="A0A151IJK7"/>
<name>A0A151IJK7_9HYME</name>